<dbReference type="PIRSF" id="PIRSF001199">
    <property type="entry name" value="BMP_1/tolloid-like"/>
    <property type="match status" value="1"/>
</dbReference>
<proteinExistence type="evidence at transcript level"/>
<feature type="compositionally biased region" description="Basic residues" evidence="18">
    <location>
        <begin position="179"/>
        <end position="189"/>
    </location>
</feature>
<feature type="compositionally biased region" description="Basic residues" evidence="18">
    <location>
        <begin position="264"/>
        <end position="301"/>
    </location>
</feature>
<sequence>MDWQLPRPLSGISSYGASKNNLYRSIKQTELCQKETMYSECHKRRLNNKARPNNEQHWRPHNRHRTRATMFACILGLFLSPSLSFFPGVSGTSTSSRSSTRQVTVTTDQPQTVSASWEILEEAEDLVSTKDPCKARMFLGDIALDEQDVQDIFGETADEFISNVGHLSKDSTPTSQPPQRRRGSRRGSRNRASQTDTDADLPPAMLRDRYPDNRRANRNGTLAVGSNDDAAVSDADFLNSFLDPRTLSNVQPTSDGIGSESQRRILKKGRKSKKNRMRRRKRKRNRRKRRKGKRTKYRTRNQRAEDIHKRMRRAATARPERIWPKGVIPYYISANFTGSQRAMFKQAMRHWESRTCITFIERTNEVSYIKFTYRPCGCCSYVGRRGGGPQAISIGKNCDKFGIVVHELGHVIGFWHEHTRPDRDRHIEIIYKNIQAGQEYNFEQMNPSEINSLGEKYDYYSIMHYARNTFSKGMFLDTIRPMVDQNTGVRPSIGQRLRLSDGDVAQAKKLYSCPTCGCTLQNTTGNVTSPNYPQAYPSYSNCEWRISVTPGEKIVMDFTHMDIYSSRGCWYDYVEIRDGHWEQSNLIGRYCGNELPSQIISTDSRIWMKFSSSSNYQGSGFRLTYEAVCGGDIFKNSGQIQSPNYPDDYRPDKECVWTVNVDEGFQVGLSFQSFKVERHDTCSYDYLEVRDGSTEDSELIGRFCGYDRPDDIKSTGNTLWIKFVSDASVNKAGFAASFFKERNECSTANNGGCQQNCINTLGSYKCSCFPGFELRRDGRTCEAACGGFVTTLDGEITSPNWPQDYPTNKQCTWQIVAPPQHKITIQFDKFELEGNEVCKYDYVEVRSGLSESSKLNGKFCGAELPPIITSTSNQMRIKFSSDDTVAKRGFRIRFTSDRNECAEDNGGCMHMCHNTVGSFTCSCRNGFVLHDNARDCKEAGCEHTITSHVGEITSPNYPNKYPGRKECTWHISTTAGHRVKLVFAEFELENQPECTYDHLEVFDGENGTASMLGRYCGTKKPAPIIASGNIMFVKFFSDASVQKRGFQASHTTVCGGNLSAASRRRELFSHPQYGDTNYISGRECDWVVTAQRGYGVELVFPAFEVEDESDCSYDFVEVYDGNSDSAVRFGRFCGQRAPSTLLSSSDSLLIRFHSDDTINKKGFRASYRSTRLRDPRVEVNTA</sequence>
<evidence type="ECO:0000256" key="4">
    <source>
        <dbReference type="ARBA" id="ARBA00022723"/>
    </source>
</evidence>
<dbReference type="GO" id="GO:0004252">
    <property type="term" value="F:serine-type endopeptidase activity"/>
    <property type="evidence" value="ECO:0007669"/>
    <property type="project" value="TreeGrafter"/>
</dbReference>
<evidence type="ECO:0000313" key="21">
    <source>
        <dbReference type="EMBL" id="CAB3264299.1"/>
    </source>
</evidence>
<evidence type="ECO:0000256" key="5">
    <source>
        <dbReference type="ARBA" id="ARBA00022729"/>
    </source>
</evidence>
<gene>
    <name evidence="21" type="primary">Neto2-001</name>
</gene>
<dbReference type="SMART" id="SM00235">
    <property type="entry name" value="ZnMc"/>
    <property type="match status" value="1"/>
</dbReference>
<dbReference type="SUPFAM" id="SSF49854">
    <property type="entry name" value="Spermadhesin, CUB domain"/>
    <property type="match status" value="5"/>
</dbReference>
<comment type="cofactor">
    <cofactor evidence="16 17">
        <name>Zn(2+)</name>
        <dbReference type="ChEBI" id="CHEBI:29105"/>
    </cofactor>
    <text evidence="16 17">Binds 1 zinc ion per subunit.</text>
</comment>
<dbReference type="PROSITE" id="PS01180">
    <property type="entry name" value="CUB"/>
    <property type="match status" value="5"/>
</dbReference>
<accession>A0A6F9DME1</accession>
<dbReference type="FunFam" id="2.10.25.10:FF:000010">
    <property type="entry name" value="Pro-epidermal growth factor"/>
    <property type="match status" value="1"/>
</dbReference>
<dbReference type="SUPFAM" id="SSF57196">
    <property type="entry name" value="EGF/Laminin"/>
    <property type="match status" value="2"/>
</dbReference>
<dbReference type="InterPro" id="IPR001506">
    <property type="entry name" value="Peptidase_M12A"/>
</dbReference>
<dbReference type="GO" id="GO:0008270">
    <property type="term" value="F:zinc ion binding"/>
    <property type="evidence" value="ECO:0007669"/>
    <property type="project" value="UniProtKB-UniRule"/>
</dbReference>
<evidence type="ECO:0000256" key="10">
    <source>
        <dbReference type="ARBA" id="ARBA00023049"/>
    </source>
</evidence>
<feature type="active site" evidence="13 16">
    <location>
        <position position="407"/>
    </location>
</feature>
<dbReference type="SMART" id="SM00181">
    <property type="entry name" value="EGF"/>
    <property type="match status" value="2"/>
</dbReference>
<dbReference type="InterPro" id="IPR000859">
    <property type="entry name" value="CUB_dom"/>
</dbReference>
<dbReference type="FunFam" id="3.40.390.10:FF:000004">
    <property type="entry name" value="Metalloendopeptidase"/>
    <property type="match status" value="1"/>
</dbReference>
<evidence type="ECO:0000256" key="7">
    <source>
        <dbReference type="ARBA" id="ARBA00022801"/>
    </source>
</evidence>
<feature type="domain" description="CUB" evidence="19">
    <location>
        <begin position="941"/>
        <end position="1053"/>
    </location>
</feature>
<dbReference type="FunFam" id="2.60.120.290:FF:000009">
    <property type="entry name" value="Metalloendopeptidase"/>
    <property type="match status" value="1"/>
</dbReference>
<dbReference type="Pfam" id="PF01400">
    <property type="entry name" value="Astacin"/>
    <property type="match status" value="1"/>
</dbReference>
<evidence type="ECO:0000256" key="13">
    <source>
        <dbReference type="PIRSR" id="PIRSR001199-1"/>
    </source>
</evidence>
<dbReference type="PANTHER" id="PTHR24255:SF31">
    <property type="entry name" value="CUBILIN-LIKE PROTEIN"/>
    <property type="match status" value="1"/>
</dbReference>
<evidence type="ECO:0000256" key="9">
    <source>
        <dbReference type="ARBA" id="ARBA00022837"/>
    </source>
</evidence>
<keyword evidence="6" id="KW-0677">Repeat</keyword>
<evidence type="ECO:0000256" key="15">
    <source>
        <dbReference type="PROSITE-ProRule" id="PRU00059"/>
    </source>
</evidence>
<feature type="domain" description="CUB" evidence="19">
    <location>
        <begin position="516"/>
        <end position="628"/>
    </location>
</feature>
<dbReference type="InterPro" id="IPR018097">
    <property type="entry name" value="EGF_Ca-bd_CS"/>
</dbReference>
<dbReference type="InterPro" id="IPR034036">
    <property type="entry name" value="ZnMP_TLD/BMP1"/>
</dbReference>
<dbReference type="Pfam" id="PF00431">
    <property type="entry name" value="CUB"/>
    <property type="match status" value="5"/>
</dbReference>
<dbReference type="InterPro" id="IPR000742">
    <property type="entry name" value="EGF"/>
</dbReference>
<dbReference type="Gene3D" id="2.60.120.290">
    <property type="entry name" value="Spermadhesin, CUB domain"/>
    <property type="match status" value="5"/>
</dbReference>
<feature type="compositionally biased region" description="Basic and acidic residues" evidence="18">
    <location>
        <begin position="206"/>
        <end position="215"/>
    </location>
</feature>
<feature type="region of interest" description="Disordered" evidence="18">
    <location>
        <begin position="163"/>
        <end position="227"/>
    </location>
</feature>
<feature type="binding site" evidence="14 16">
    <location>
        <position position="410"/>
    </location>
    <ligand>
        <name>Zn(2+)</name>
        <dbReference type="ChEBI" id="CHEBI:29105"/>
        <note>catalytic</note>
    </ligand>
</feature>
<feature type="compositionally biased region" description="Polar residues" evidence="18">
    <location>
        <begin position="246"/>
        <end position="260"/>
    </location>
</feature>
<reference evidence="21" key="1">
    <citation type="submission" date="2020-04" db="EMBL/GenBank/DDBJ databases">
        <authorList>
            <person name="Neveu A P."/>
        </authorList>
    </citation>
    <scope>NUCLEOTIDE SEQUENCE</scope>
    <source>
        <tissue evidence="21">Whole embryo</tissue>
    </source>
</reference>
<dbReference type="GO" id="GO:0005509">
    <property type="term" value="F:calcium ion binding"/>
    <property type="evidence" value="ECO:0007669"/>
    <property type="project" value="InterPro"/>
</dbReference>
<dbReference type="FunFam" id="2.10.25.10:FF:000240">
    <property type="entry name" value="Vitamin K-dependent protein S"/>
    <property type="match status" value="1"/>
</dbReference>
<dbReference type="GO" id="GO:0005615">
    <property type="term" value="C:extracellular space"/>
    <property type="evidence" value="ECO:0007669"/>
    <property type="project" value="TreeGrafter"/>
</dbReference>
<dbReference type="FunFam" id="2.60.120.290:FF:000004">
    <property type="entry name" value="Metalloendopeptidase"/>
    <property type="match status" value="1"/>
</dbReference>
<evidence type="ECO:0000256" key="6">
    <source>
        <dbReference type="ARBA" id="ARBA00022737"/>
    </source>
</evidence>
<feature type="domain" description="CUB" evidence="19">
    <location>
        <begin position="1054"/>
        <end position="1170"/>
    </location>
</feature>
<evidence type="ECO:0000256" key="1">
    <source>
        <dbReference type="ARBA" id="ARBA00022473"/>
    </source>
</evidence>
<dbReference type="EC" id="3.4.24.-" evidence="17"/>
<feature type="domain" description="CUB" evidence="19">
    <location>
        <begin position="785"/>
        <end position="897"/>
    </location>
</feature>
<dbReference type="EMBL" id="LR788437">
    <property type="protein sequence ID" value="CAB3264299.1"/>
    <property type="molecule type" value="mRNA"/>
</dbReference>
<protein>
    <recommendedName>
        <fullName evidence="17">Metalloendopeptidase</fullName>
        <ecNumber evidence="17">3.4.24.-</ecNumber>
    </recommendedName>
</protein>
<evidence type="ECO:0000256" key="18">
    <source>
        <dbReference type="SAM" id="MobiDB-lite"/>
    </source>
</evidence>
<dbReference type="Pfam" id="PF14670">
    <property type="entry name" value="FXa_inhibition"/>
    <property type="match status" value="2"/>
</dbReference>
<dbReference type="PROSITE" id="PS01187">
    <property type="entry name" value="EGF_CA"/>
    <property type="match status" value="2"/>
</dbReference>
<dbReference type="CDD" id="cd04281">
    <property type="entry name" value="ZnMc_BMP1_TLD"/>
    <property type="match status" value="1"/>
</dbReference>
<dbReference type="PROSITE" id="PS01186">
    <property type="entry name" value="EGF_2"/>
    <property type="match status" value="2"/>
</dbReference>
<evidence type="ECO:0000256" key="14">
    <source>
        <dbReference type="PIRSR" id="PIRSR001199-2"/>
    </source>
</evidence>
<dbReference type="SUPFAM" id="SSF55486">
    <property type="entry name" value="Metalloproteases ('zincins'), catalytic domain"/>
    <property type="match status" value="1"/>
</dbReference>
<evidence type="ECO:0000256" key="2">
    <source>
        <dbReference type="ARBA" id="ARBA00022536"/>
    </source>
</evidence>
<evidence type="ECO:0000256" key="11">
    <source>
        <dbReference type="ARBA" id="ARBA00023157"/>
    </source>
</evidence>
<evidence type="ECO:0000256" key="16">
    <source>
        <dbReference type="PROSITE-ProRule" id="PRU01211"/>
    </source>
</evidence>
<dbReference type="InterPro" id="IPR000152">
    <property type="entry name" value="EGF-type_Asp/Asn_hydroxyl_site"/>
</dbReference>
<dbReference type="SMART" id="SM00179">
    <property type="entry name" value="EGF_CA"/>
    <property type="match status" value="2"/>
</dbReference>
<keyword evidence="11 16" id="KW-1015">Disulfide bond</keyword>
<evidence type="ECO:0000256" key="3">
    <source>
        <dbReference type="ARBA" id="ARBA00022670"/>
    </source>
</evidence>
<dbReference type="InterPro" id="IPR015446">
    <property type="entry name" value="BMP_1/tolloid-like"/>
</dbReference>
<comment type="caution">
    <text evidence="15">Lacks conserved residue(s) required for the propagation of feature annotation.</text>
</comment>
<keyword evidence="2" id="KW-0245">EGF-like domain</keyword>
<dbReference type="CDD" id="cd00041">
    <property type="entry name" value="CUB"/>
    <property type="match status" value="5"/>
</dbReference>
<organism evidence="21">
    <name type="scientific">Phallusia mammillata</name>
    <dbReference type="NCBI Taxonomy" id="59560"/>
    <lineage>
        <taxon>Eukaryota</taxon>
        <taxon>Metazoa</taxon>
        <taxon>Chordata</taxon>
        <taxon>Tunicata</taxon>
        <taxon>Ascidiacea</taxon>
        <taxon>Phlebobranchia</taxon>
        <taxon>Ascidiidae</taxon>
        <taxon>Phallusia</taxon>
    </lineage>
</organism>
<keyword evidence="5" id="KW-0732">Signal</keyword>
<keyword evidence="7 16" id="KW-0378">Hydrolase</keyword>
<feature type="disulfide bond" evidence="16">
    <location>
        <begin position="378"/>
        <end position="379"/>
    </location>
</feature>
<dbReference type="AlphaFoldDB" id="A0A6F9DME1"/>
<dbReference type="PROSITE" id="PS51864">
    <property type="entry name" value="ASTACIN"/>
    <property type="match status" value="1"/>
</dbReference>
<name>A0A6F9DME1_9ASCI</name>
<keyword evidence="12" id="KW-0325">Glycoprotein</keyword>
<dbReference type="InterPro" id="IPR024079">
    <property type="entry name" value="MetalloPept_cat_dom_sf"/>
</dbReference>
<keyword evidence="4 14" id="KW-0479">Metal-binding</keyword>
<evidence type="ECO:0000256" key="12">
    <source>
        <dbReference type="ARBA" id="ARBA00023180"/>
    </source>
</evidence>
<dbReference type="PANTHER" id="PTHR24255">
    <property type="entry name" value="COMPLEMENT COMPONENT 1, S SUBCOMPONENT-RELATED"/>
    <property type="match status" value="1"/>
</dbReference>
<dbReference type="CDD" id="cd00054">
    <property type="entry name" value="EGF_CA"/>
    <property type="match status" value="2"/>
</dbReference>
<feature type="binding site" evidence="14 16">
    <location>
        <position position="406"/>
    </location>
    <ligand>
        <name>Zn(2+)</name>
        <dbReference type="ChEBI" id="CHEBI:29105"/>
        <note>catalytic</note>
    </ligand>
</feature>
<evidence type="ECO:0000256" key="8">
    <source>
        <dbReference type="ARBA" id="ARBA00022833"/>
    </source>
</evidence>
<dbReference type="Gene3D" id="2.10.25.10">
    <property type="entry name" value="Laminin"/>
    <property type="match status" value="2"/>
</dbReference>
<feature type="domain" description="CUB" evidence="19">
    <location>
        <begin position="629"/>
        <end position="741"/>
    </location>
</feature>
<feature type="domain" description="Peptidase M12A" evidence="20">
    <location>
        <begin position="314"/>
        <end position="514"/>
    </location>
</feature>
<feature type="binding site" evidence="14 16">
    <location>
        <position position="416"/>
    </location>
    <ligand>
        <name>Zn(2+)</name>
        <dbReference type="ChEBI" id="CHEBI:29105"/>
        <note>catalytic</note>
    </ligand>
</feature>
<keyword evidence="9" id="KW-0106">Calcium</keyword>
<dbReference type="FunFam" id="2.60.120.290:FF:000005">
    <property type="entry name" value="Procollagen C-endopeptidase enhancer 1"/>
    <property type="match status" value="1"/>
</dbReference>
<dbReference type="PROSITE" id="PS00010">
    <property type="entry name" value="ASX_HYDROXYL"/>
    <property type="match status" value="2"/>
</dbReference>
<evidence type="ECO:0000259" key="20">
    <source>
        <dbReference type="PROSITE" id="PS51864"/>
    </source>
</evidence>
<dbReference type="PRINTS" id="PR00480">
    <property type="entry name" value="ASTACIN"/>
</dbReference>
<keyword evidence="3 16" id="KW-0645">Protease</keyword>
<feature type="region of interest" description="Disordered" evidence="18">
    <location>
        <begin position="90"/>
        <end position="112"/>
    </location>
</feature>
<dbReference type="SMART" id="SM00042">
    <property type="entry name" value="CUB"/>
    <property type="match status" value="5"/>
</dbReference>
<evidence type="ECO:0000259" key="19">
    <source>
        <dbReference type="PROSITE" id="PS01180"/>
    </source>
</evidence>
<dbReference type="InterPro" id="IPR035914">
    <property type="entry name" value="Sperma_CUB_dom_sf"/>
</dbReference>
<keyword evidence="10 16" id="KW-0482">Metalloprotease</keyword>
<feature type="region of interest" description="Disordered" evidence="18">
    <location>
        <begin position="245"/>
        <end position="313"/>
    </location>
</feature>
<dbReference type="FunFam" id="2.60.120.290:FF:000013">
    <property type="entry name" value="Membrane frizzled-related protein"/>
    <property type="match status" value="2"/>
</dbReference>
<dbReference type="GO" id="GO:0004222">
    <property type="term" value="F:metalloendopeptidase activity"/>
    <property type="evidence" value="ECO:0007669"/>
    <property type="project" value="UniProtKB-UniRule"/>
</dbReference>
<dbReference type="GO" id="GO:0006508">
    <property type="term" value="P:proteolysis"/>
    <property type="evidence" value="ECO:0007669"/>
    <property type="project" value="UniProtKB-KW"/>
</dbReference>
<feature type="disulfide bond" evidence="16">
    <location>
        <begin position="376"/>
        <end position="398"/>
    </location>
</feature>
<dbReference type="InterPro" id="IPR006026">
    <property type="entry name" value="Peptidase_Metallo"/>
</dbReference>
<dbReference type="Gene3D" id="3.40.390.10">
    <property type="entry name" value="Collagenase (Catalytic Domain)"/>
    <property type="match status" value="1"/>
</dbReference>
<evidence type="ECO:0000256" key="17">
    <source>
        <dbReference type="RuleBase" id="RU361183"/>
    </source>
</evidence>
<keyword evidence="1" id="KW-0217">Developmental protein</keyword>
<keyword evidence="8 14" id="KW-0862">Zinc</keyword>
<dbReference type="InterPro" id="IPR001881">
    <property type="entry name" value="EGF-like_Ca-bd_dom"/>
</dbReference>